<evidence type="ECO:0000256" key="9">
    <source>
        <dbReference type="SAM" id="Phobius"/>
    </source>
</evidence>
<dbReference type="InterPro" id="IPR036890">
    <property type="entry name" value="HATPase_C_sf"/>
</dbReference>
<feature type="transmembrane region" description="Helical" evidence="9">
    <location>
        <begin position="121"/>
        <end position="141"/>
    </location>
</feature>
<dbReference type="InterPro" id="IPR011712">
    <property type="entry name" value="Sig_transdc_His_kin_sub3_dim/P"/>
</dbReference>
<accession>A0A7W8A584</accession>
<dbReference type="GO" id="GO:0016020">
    <property type="term" value="C:membrane"/>
    <property type="evidence" value="ECO:0007669"/>
    <property type="project" value="InterPro"/>
</dbReference>
<keyword evidence="4" id="KW-0808">Transferase</keyword>
<feature type="transmembrane region" description="Helical" evidence="9">
    <location>
        <begin position="92"/>
        <end position="115"/>
    </location>
</feature>
<keyword evidence="3" id="KW-0597">Phosphoprotein</keyword>
<dbReference type="RefSeq" id="WP_221340722.1">
    <property type="nucleotide sequence ID" value="NZ_JACHIN010000006.1"/>
</dbReference>
<evidence type="ECO:0000256" key="3">
    <source>
        <dbReference type="ARBA" id="ARBA00022553"/>
    </source>
</evidence>
<dbReference type="GO" id="GO:0046983">
    <property type="term" value="F:protein dimerization activity"/>
    <property type="evidence" value="ECO:0007669"/>
    <property type="project" value="InterPro"/>
</dbReference>
<organism evidence="11 12">
    <name type="scientific">Nonomuraea endophytica</name>
    <dbReference type="NCBI Taxonomy" id="714136"/>
    <lineage>
        <taxon>Bacteria</taxon>
        <taxon>Bacillati</taxon>
        <taxon>Actinomycetota</taxon>
        <taxon>Actinomycetes</taxon>
        <taxon>Streptosporangiales</taxon>
        <taxon>Streptosporangiaceae</taxon>
        <taxon>Nonomuraea</taxon>
    </lineage>
</organism>
<evidence type="ECO:0000256" key="7">
    <source>
        <dbReference type="ARBA" id="ARBA00022840"/>
    </source>
</evidence>
<evidence type="ECO:0000313" key="12">
    <source>
        <dbReference type="Proteomes" id="UP000568380"/>
    </source>
</evidence>
<keyword evidence="6 11" id="KW-0418">Kinase</keyword>
<dbReference type="SUPFAM" id="SSF55874">
    <property type="entry name" value="ATPase domain of HSP90 chaperone/DNA topoisomerase II/histidine kinase"/>
    <property type="match status" value="1"/>
</dbReference>
<evidence type="ECO:0000256" key="1">
    <source>
        <dbReference type="ARBA" id="ARBA00000085"/>
    </source>
</evidence>
<evidence type="ECO:0000256" key="4">
    <source>
        <dbReference type="ARBA" id="ARBA00022679"/>
    </source>
</evidence>
<keyword evidence="9" id="KW-0472">Membrane</keyword>
<reference evidence="11 12" key="1">
    <citation type="submission" date="2020-08" db="EMBL/GenBank/DDBJ databases">
        <title>Genomic Encyclopedia of Type Strains, Phase IV (KMG-IV): sequencing the most valuable type-strain genomes for metagenomic binning, comparative biology and taxonomic classification.</title>
        <authorList>
            <person name="Goeker M."/>
        </authorList>
    </citation>
    <scope>NUCLEOTIDE SEQUENCE [LARGE SCALE GENOMIC DNA]</scope>
    <source>
        <strain evidence="11 12">DSM 45385</strain>
    </source>
</reference>
<keyword evidence="5" id="KW-0547">Nucleotide-binding</keyword>
<evidence type="ECO:0000259" key="10">
    <source>
        <dbReference type="SMART" id="SM00387"/>
    </source>
</evidence>
<dbReference type="Pfam" id="PF02518">
    <property type="entry name" value="HATPase_c"/>
    <property type="match status" value="1"/>
</dbReference>
<keyword evidence="8" id="KW-0902">Two-component regulatory system</keyword>
<dbReference type="EC" id="2.7.13.3" evidence="2"/>
<keyword evidence="12" id="KW-1185">Reference proteome</keyword>
<dbReference type="SMART" id="SM00387">
    <property type="entry name" value="HATPase_c"/>
    <property type="match status" value="1"/>
</dbReference>
<dbReference type="InterPro" id="IPR003594">
    <property type="entry name" value="HATPase_dom"/>
</dbReference>
<keyword evidence="9" id="KW-0812">Transmembrane</keyword>
<dbReference type="GO" id="GO:0000155">
    <property type="term" value="F:phosphorelay sensor kinase activity"/>
    <property type="evidence" value="ECO:0007669"/>
    <property type="project" value="InterPro"/>
</dbReference>
<proteinExistence type="predicted"/>
<dbReference type="Proteomes" id="UP000568380">
    <property type="component" value="Unassembled WGS sequence"/>
</dbReference>
<keyword evidence="9" id="KW-1133">Transmembrane helix</keyword>
<dbReference type="GO" id="GO:0005524">
    <property type="term" value="F:ATP binding"/>
    <property type="evidence" value="ECO:0007669"/>
    <property type="project" value="UniProtKB-KW"/>
</dbReference>
<feature type="transmembrane region" description="Helical" evidence="9">
    <location>
        <begin position="12"/>
        <end position="41"/>
    </location>
</feature>
<evidence type="ECO:0000256" key="8">
    <source>
        <dbReference type="ARBA" id="ARBA00023012"/>
    </source>
</evidence>
<dbReference type="Gene3D" id="1.20.5.1930">
    <property type="match status" value="1"/>
</dbReference>
<name>A0A7W8A584_9ACTN</name>
<evidence type="ECO:0000313" key="11">
    <source>
        <dbReference type="EMBL" id="MBB5079100.1"/>
    </source>
</evidence>
<evidence type="ECO:0000256" key="6">
    <source>
        <dbReference type="ARBA" id="ARBA00022777"/>
    </source>
</evidence>
<protein>
    <recommendedName>
        <fullName evidence="2">histidine kinase</fullName>
        <ecNumber evidence="2">2.7.13.3</ecNumber>
    </recommendedName>
</protein>
<dbReference type="CDD" id="cd16917">
    <property type="entry name" value="HATPase_UhpB-NarQ-NarX-like"/>
    <property type="match status" value="1"/>
</dbReference>
<gene>
    <name evidence="11" type="ORF">HNR40_004586</name>
</gene>
<feature type="domain" description="Histidine kinase/HSP90-like ATPase" evidence="10">
    <location>
        <begin position="279"/>
        <end position="369"/>
    </location>
</feature>
<dbReference type="PANTHER" id="PTHR24421">
    <property type="entry name" value="NITRATE/NITRITE SENSOR PROTEIN NARX-RELATED"/>
    <property type="match status" value="1"/>
</dbReference>
<dbReference type="Gene3D" id="3.30.565.10">
    <property type="entry name" value="Histidine kinase-like ATPase, C-terminal domain"/>
    <property type="match status" value="1"/>
</dbReference>
<evidence type="ECO:0000256" key="2">
    <source>
        <dbReference type="ARBA" id="ARBA00012438"/>
    </source>
</evidence>
<dbReference type="Pfam" id="PF13796">
    <property type="entry name" value="Sensor"/>
    <property type="match status" value="1"/>
</dbReference>
<dbReference type="AlphaFoldDB" id="A0A7W8A584"/>
<comment type="catalytic activity">
    <reaction evidence="1">
        <text>ATP + protein L-histidine = ADP + protein N-phospho-L-histidine.</text>
        <dbReference type="EC" id="2.7.13.3"/>
    </reaction>
</comment>
<dbReference type="PANTHER" id="PTHR24421:SF10">
    <property type="entry name" value="NITRATE_NITRITE SENSOR PROTEIN NARQ"/>
    <property type="match status" value="1"/>
</dbReference>
<dbReference type="InterPro" id="IPR025828">
    <property type="entry name" value="Put_sensor_dom"/>
</dbReference>
<evidence type="ECO:0000256" key="5">
    <source>
        <dbReference type="ARBA" id="ARBA00022741"/>
    </source>
</evidence>
<dbReference type="InterPro" id="IPR050482">
    <property type="entry name" value="Sensor_HK_TwoCompSys"/>
</dbReference>
<dbReference type="Pfam" id="PF07730">
    <property type="entry name" value="HisKA_3"/>
    <property type="match status" value="1"/>
</dbReference>
<sequence>MAKRASRELAYALALPLLAGAGLAYLLIVLLGVVATANLVGVPLLALCVRGARGLGAVNRALAGALAGVRVPALADVAGWRALAHSLLRLPAALLGFGVAAGLWGGGLALLAAPLWRQPALLSPVGAAMLVLAPWAVHLALAPERWIAFTLLGPAPSAARIQALERTRALAVGDAAAELRRIERDLHDGTSARLVALAMSLDMIRDELGHPDRLGHARALADSAHHNAKETLTELRDLIRGIHPPALDKGLETALATLAARSPLPVTFAADLPVRPSPAIESIAYFCAAELLANATKHSGARQATIDVHTRGQRLDLRVRDDGSGGATAGAGSGLRGLQERVRIVDGTLDIRSPAGGPTVVTVDLPLHL</sequence>
<dbReference type="EMBL" id="JACHIN010000006">
    <property type="protein sequence ID" value="MBB5079100.1"/>
    <property type="molecule type" value="Genomic_DNA"/>
</dbReference>
<keyword evidence="7" id="KW-0067">ATP-binding</keyword>
<comment type="caution">
    <text evidence="11">The sequence shown here is derived from an EMBL/GenBank/DDBJ whole genome shotgun (WGS) entry which is preliminary data.</text>
</comment>